<dbReference type="InterPro" id="IPR025558">
    <property type="entry name" value="DUF4283"/>
</dbReference>
<protein>
    <recommendedName>
        <fullName evidence="2">DUF4283 domain-containing protein</fullName>
    </recommendedName>
</protein>
<name>A0A8T3A2R6_DENNO</name>
<feature type="domain" description="DUF4283" evidence="2">
    <location>
        <begin position="66"/>
        <end position="148"/>
    </location>
</feature>
<evidence type="ECO:0000313" key="4">
    <source>
        <dbReference type="Proteomes" id="UP000829196"/>
    </source>
</evidence>
<evidence type="ECO:0000256" key="1">
    <source>
        <dbReference type="SAM" id="MobiDB-lite"/>
    </source>
</evidence>
<keyword evidence="4" id="KW-1185">Reference proteome</keyword>
<evidence type="ECO:0000313" key="3">
    <source>
        <dbReference type="EMBL" id="KAI0488382.1"/>
    </source>
</evidence>
<evidence type="ECO:0000259" key="2">
    <source>
        <dbReference type="Pfam" id="PF14111"/>
    </source>
</evidence>
<dbReference type="InterPro" id="IPR040256">
    <property type="entry name" value="At4g02000-like"/>
</dbReference>
<dbReference type="Proteomes" id="UP000829196">
    <property type="component" value="Unassembled WGS sequence"/>
</dbReference>
<accession>A0A8T3A2R6</accession>
<proteinExistence type="predicted"/>
<sequence>MDAILDSSVFSPLGSPSNGKDGTRARDWSKVFTPVNPSPKSLNHSHHPLEPEIIPFSGEKLASGGDDWKLCLVGYSIGRRPFYEAFLGAINKTWALKGSVQLLSLSDGFFLFRFSCTEDFDMVWSKGVWFILGKPFVFQKWHPKFKPKREDFKSVPIWVKIHDLPLACWNYEGISRIASKIGIPIAADNLTEQKTRLTFARICILVDNSATYPEEILVSLDGDVVSLKVQYEWRPFPCDHCKSLMHLSSSCPSKPSLPANECDSEKGDRPNRGRSFSRNPQNRASSRPQFFSRQAGENKLVPVQLENNHEPTAKSQIIPSSVIGQPLVYQPHSPPPQIAPSLNVPVEDTLKVFSEKELDIPNLNSPNEAASSSSTFHKTLSTSVGKDYTSPNKFDILNNEIDVSKESNETADQMTGIMSLDEGEVQDKNKKFVDKRKTQQSSVASKKAAKGKQNKKSQPQRSS</sequence>
<reference evidence="3" key="1">
    <citation type="journal article" date="2022" name="Front. Genet.">
        <title>Chromosome-Scale Assembly of the Dendrobium nobile Genome Provides Insights Into the Molecular Mechanism of the Biosynthesis of the Medicinal Active Ingredient of Dendrobium.</title>
        <authorList>
            <person name="Xu Q."/>
            <person name="Niu S.-C."/>
            <person name="Li K.-L."/>
            <person name="Zheng P.-J."/>
            <person name="Zhang X.-J."/>
            <person name="Jia Y."/>
            <person name="Liu Y."/>
            <person name="Niu Y.-X."/>
            <person name="Yu L.-H."/>
            <person name="Chen D.-F."/>
            <person name="Zhang G.-Q."/>
        </authorList>
    </citation>
    <scope>NUCLEOTIDE SEQUENCE</scope>
    <source>
        <tissue evidence="3">Leaf</tissue>
    </source>
</reference>
<organism evidence="3 4">
    <name type="scientific">Dendrobium nobile</name>
    <name type="common">Orchid</name>
    <dbReference type="NCBI Taxonomy" id="94219"/>
    <lineage>
        <taxon>Eukaryota</taxon>
        <taxon>Viridiplantae</taxon>
        <taxon>Streptophyta</taxon>
        <taxon>Embryophyta</taxon>
        <taxon>Tracheophyta</taxon>
        <taxon>Spermatophyta</taxon>
        <taxon>Magnoliopsida</taxon>
        <taxon>Liliopsida</taxon>
        <taxon>Asparagales</taxon>
        <taxon>Orchidaceae</taxon>
        <taxon>Epidendroideae</taxon>
        <taxon>Malaxideae</taxon>
        <taxon>Dendrobiinae</taxon>
        <taxon>Dendrobium</taxon>
    </lineage>
</organism>
<gene>
    <name evidence="3" type="ORF">KFK09_028212</name>
</gene>
<feature type="compositionally biased region" description="Basic and acidic residues" evidence="1">
    <location>
        <begin position="425"/>
        <end position="437"/>
    </location>
</feature>
<comment type="caution">
    <text evidence="3">The sequence shown here is derived from an EMBL/GenBank/DDBJ whole genome shotgun (WGS) entry which is preliminary data.</text>
</comment>
<feature type="region of interest" description="Disordered" evidence="1">
    <location>
        <begin position="251"/>
        <end position="297"/>
    </location>
</feature>
<dbReference type="Pfam" id="PF14111">
    <property type="entry name" value="DUF4283"/>
    <property type="match status" value="1"/>
</dbReference>
<dbReference type="PANTHER" id="PTHR31286:SF180">
    <property type="entry name" value="OS10G0362600 PROTEIN"/>
    <property type="match status" value="1"/>
</dbReference>
<dbReference type="AlphaFoldDB" id="A0A8T3A2R6"/>
<dbReference type="EMBL" id="JAGYWB010000019">
    <property type="protein sequence ID" value="KAI0488382.1"/>
    <property type="molecule type" value="Genomic_DNA"/>
</dbReference>
<dbReference type="PANTHER" id="PTHR31286">
    <property type="entry name" value="GLYCINE-RICH CELL WALL STRUCTURAL PROTEIN 1.8-LIKE"/>
    <property type="match status" value="1"/>
</dbReference>
<dbReference type="OrthoDB" id="1939300at2759"/>
<feature type="region of interest" description="Disordered" evidence="1">
    <location>
        <begin position="405"/>
        <end position="463"/>
    </location>
</feature>
<feature type="compositionally biased region" description="Polar residues" evidence="1">
    <location>
        <begin position="274"/>
        <end position="292"/>
    </location>
</feature>